<organism evidence="3 4">
    <name type="scientific">Babjeviella inositovora NRRL Y-12698</name>
    <dbReference type="NCBI Taxonomy" id="984486"/>
    <lineage>
        <taxon>Eukaryota</taxon>
        <taxon>Fungi</taxon>
        <taxon>Dikarya</taxon>
        <taxon>Ascomycota</taxon>
        <taxon>Saccharomycotina</taxon>
        <taxon>Pichiomycetes</taxon>
        <taxon>Serinales incertae sedis</taxon>
        <taxon>Babjeviella</taxon>
    </lineage>
</organism>
<sequence length="516" mass="57911">NNYTGYKPTEPVTTVESIALSAITNKQFFEQYVGLRKPVVINGVIPQFPLADFKADGDAFVEFLGAKDCDLQVEQKVRGGFGSGSQRVKMKLPELLEKFKDGDHDWYLTTQYLEDDPELLVPESDNDEEPSAFGNIEDFSDFSDDSIDMENIQDDFDEEGSDISDEDGSEGETDDPIVSQVFDKSSDEPLRLSEAKMRVQELVQQPLTGLAKSSKFPLQPELLSTLVPQQINLWMGSNTQAASEFTIDESDAQTFGLGRSIPGNGTSSGLHHDHADNLYIPIRGQKRFTIYAPSDAAKLSTVGRIFKIYANGLIDYNDGDETYEWKHVRDDGALVTEAARYELLTNEDLADSIREELETIVRQQEDEELAEALSGANSLRDRFDDNFVKKDPPSFSRIPPALLHMDEVLAIEPEVQTKLEAFADKNFPGFLQLNKMVVALEPGQMLYLPAGWFHEVTSFGGDANATFGHLHLAVNYWYLPPNTNDFEKPYADNYWKRDFERTSEAITLLNKGAFEL</sequence>
<evidence type="ECO:0000259" key="2">
    <source>
        <dbReference type="PROSITE" id="PS51184"/>
    </source>
</evidence>
<accession>A0A1E3QTR9</accession>
<evidence type="ECO:0000313" key="4">
    <source>
        <dbReference type="Proteomes" id="UP000094336"/>
    </source>
</evidence>
<dbReference type="GeneID" id="30149181"/>
<proteinExistence type="predicted"/>
<dbReference type="Pfam" id="PF13621">
    <property type="entry name" value="Cupin_8"/>
    <property type="match status" value="1"/>
</dbReference>
<feature type="domain" description="JmjC" evidence="2">
    <location>
        <begin position="205"/>
        <end position="493"/>
    </location>
</feature>
<protein>
    <recommendedName>
        <fullName evidence="2">JmjC domain-containing protein</fullName>
    </recommendedName>
</protein>
<dbReference type="EMBL" id="KV454430">
    <property type="protein sequence ID" value="ODQ80347.1"/>
    <property type="molecule type" value="Genomic_DNA"/>
</dbReference>
<dbReference type="AlphaFoldDB" id="A0A1E3QTR9"/>
<evidence type="ECO:0000313" key="3">
    <source>
        <dbReference type="EMBL" id="ODQ80347.1"/>
    </source>
</evidence>
<dbReference type="Proteomes" id="UP000094336">
    <property type="component" value="Unassembled WGS sequence"/>
</dbReference>
<dbReference type="PANTHER" id="PTHR12461">
    <property type="entry name" value="HYPOXIA-INDUCIBLE FACTOR 1 ALPHA INHIBITOR-RELATED"/>
    <property type="match status" value="1"/>
</dbReference>
<feature type="non-terminal residue" evidence="3">
    <location>
        <position position="1"/>
    </location>
</feature>
<dbReference type="OrthoDB" id="415358at2759"/>
<dbReference type="Gene3D" id="2.60.120.650">
    <property type="entry name" value="Cupin"/>
    <property type="match status" value="1"/>
</dbReference>
<keyword evidence="4" id="KW-1185">Reference proteome</keyword>
<evidence type="ECO:0000256" key="1">
    <source>
        <dbReference type="SAM" id="MobiDB-lite"/>
    </source>
</evidence>
<reference evidence="4" key="1">
    <citation type="submission" date="2016-05" db="EMBL/GenBank/DDBJ databases">
        <title>Comparative genomics of biotechnologically important yeasts.</title>
        <authorList>
            <consortium name="DOE Joint Genome Institute"/>
            <person name="Riley R."/>
            <person name="Haridas S."/>
            <person name="Wolfe K.H."/>
            <person name="Lopes M.R."/>
            <person name="Hittinger C.T."/>
            <person name="Goker M."/>
            <person name="Salamov A."/>
            <person name="Wisecaver J."/>
            <person name="Long T.M."/>
            <person name="Aerts A.L."/>
            <person name="Barry K."/>
            <person name="Choi C."/>
            <person name="Clum A."/>
            <person name="Coughlan A.Y."/>
            <person name="Deshpande S."/>
            <person name="Douglass A.P."/>
            <person name="Hanson S.J."/>
            <person name="Klenk H.-P."/>
            <person name="Labutti K."/>
            <person name="Lapidus A."/>
            <person name="Lindquist E."/>
            <person name="Lipzen A."/>
            <person name="Meier-Kolthoff J.P."/>
            <person name="Ohm R.A."/>
            <person name="Otillar R.P."/>
            <person name="Pangilinan J."/>
            <person name="Peng Y."/>
            <person name="Rokas A."/>
            <person name="Rosa C.A."/>
            <person name="Scheuner C."/>
            <person name="Sibirny A.A."/>
            <person name="Slot J.C."/>
            <person name="Stielow J.B."/>
            <person name="Sun H."/>
            <person name="Kurtzman C.P."/>
            <person name="Blackwell M."/>
            <person name="Grigoriev I.V."/>
            <person name="Jeffries T.W."/>
        </authorList>
    </citation>
    <scope>NUCLEOTIDE SEQUENCE [LARGE SCALE GENOMIC DNA]</scope>
    <source>
        <strain evidence="4">NRRL Y-12698</strain>
    </source>
</reference>
<dbReference type="SUPFAM" id="SSF51197">
    <property type="entry name" value="Clavaminate synthase-like"/>
    <property type="match status" value="1"/>
</dbReference>
<dbReference type="STRING" id="984486.A0A1E3QTR9"/>
<name>A0A1E3QTR9_9ASCO</name>
<feature type="non-terminal residue" evidence="3">
    <location>
        <position position="516"/>
    </location>
</feature>
<dbReference type="PANTHER" id="PTHR12461:SF100">
    <property type="entry name" value="JMJC DOMAIN-CONTAINING PROTEIN 4"/>
    <property type="match status" value="1"/>
</dbReference>
<feature type="region of interest" description="Disordered" evidence="1">
    <location>
        <begin position="157"/>
        <end position="184"/>
    </location>
</feature>
<dbReference type="InterPro" id="IPR003347">
    <property type="entry name" value="JmjC_dom"/>
</dbReference>
<dbReference type="InterPro" id="IPR041667">
    <property type="entry name" value="Cupin_8"/>
</dbReference>
<gene>
    <name evidence="3" type="ORF">BABINDRAFT_24444</name>
</gene>
<dbReference type="RefSeq" id="XP_018985675.1">
    <property type="nucleotide sequence ID" value="XM_019131328.2"/>
</dbReference>
<feature type="compositionally biased region" description="Acidic residues" evidence="1">
    <location>
        <begin position="157"/>
        <end position="175"/>
    </location>
</feature>
<dbReference type="PROSITE" id="PS51184">
    <property type="entry name" value="JMJC"/>
    <property type="match status" value="1"/>
</dbReference>
<feature type="region of interest" description="Disordered" evidence="1">
    <location>
        <begin position="120"/>
        <end position="143"/>
    </location>
</feature>
<feature type="compositionally biased region" description="Acidic residues" evidence="1">
    <location>
        <begin position="120"/>
        <end position="130"/>
    </location>
</feature>